<organism evidence="1 2">
    <name type="scientific">Mesorhizobium calcicola</name>
    <dbReference type="NCBI Taxonomy" id="1300310"/>
    <lineage>
        <taxon>Bacteria</taxon>
        <taxon>Pseudomonadati</taxon>
        <taxon>Pseudomonadota</taxon>
        <taxon>Alphaproteobacteria</taxon>
        <taxon>Hyphomicrobiales</taxon>
        <taxon>Phyllobacteriaceae</taxon>
        <taxon>Mesorhizobium</taxon>
    </lineage>
</organism>
<sequence length="80" mass="8630">MIDAKARFNDLRGELGVPLDELATLLRRPFGTVKAWGSESRPDCVPPANALGSMEAELVARAISRCRAAGLEVIPRRKAA</sequence>
<gene>
    <name evidence="1" type="ORF">ACFSQT_14270</name>
</gene>
<keyword evidence="2" id="KW-1185">Reference proteome</keyword>
<accession>A0ABW4WFA8</accession>
<comment type="caution">
    <text evidence="1">The sequence shown here is derived from an EMBL/GenBank/DDBJ whole genome shotgun (WGS) entry which is preliminary data.</text>
</comment>
<reference evidence="2" key="1">
    <citation type="journal article" date="2019" name="Int. J. Syst. Evol. Microbiol.">
        <title>The Global Catalogue of Microorganisms (GCM) 10K type strain sequencing project: providing services to taxonomists for standard genome sequencing and annotation.</title>
        <authorList>
            <consortium name="The Broad Institute Genomics Platform"/>
            <consortium name="The Broad Institute Genome Sequencing Center for Infectious Disease"/>
            <person name="Wu L."/>
            <person name="Ma J."/>
        </authorList>
    </citation>
    <scope>NUCLEOTIDE SEQUENCE [LARGE SCALE GENOMIC DNA]</scope>
    <source>
        <strain evidence="2">CGMCC 1.16226</strain>
    </source>
</reference>
<evidence type="ECO:0000313" key="2">
    <source>
        <dbReference type="Proteomes" id="UP001597349"/>
    </source>
</evidence>
<dbReference type="RefSeq" id="WP_379019590.1">
    <property type="nucleotide sequence ID" value="NZ_JBHUGY010000021.1"/>
</dbReference>
<name>A0ABW4WFA8_9HYPH</name>
<protein>
    <submittedName>
        <fullName evidence="1">Uncharacterized protein</fullName>
    </submittedName>
</protein>
<proteinExistence type="predicted"/>
<evidence type="ECO:0000313" key="1">
    <source>
        <dbReference type="EMBL" id="MFD2054217.1"/>
    </source>
</evidence>
<dbReference type="Proteomes" id="UP001597349">
    <property type="component" value="Unassembled WGS sequence"/>
</dbReference>
<dbReference type="EMBL" id="JBHUGY010000021">
    <property type="protein sequence ID" value="MFD2054217.1"/>
    <property type="molecule type" value="Genomic_DNA"/>
</dbReference>